<accession>A0A2H5XFR2</accession>
<evidence type="ECO:0000313" key="3">
    <source>
        <dbReference type="EMBL" id="GBD00017.1"/>
    </source>
</evidence>
<evidence type="ECO:0000256" key="1">
    <source>
        <dbReference type="SAM" id="Phobius"/>
    </source>
</evidence>
<feature type="transmembrane region" description="Helical" evidence="1">
    <location>
        <begin position="110"/>
        <end position="129"/>
    </location>
</feature>
<proteinExistence type="predicted"/>
<evidence type="ECO:0000259" key="2">
    <source>
        <dbReference type="Pfam" id="PF09990"/>
    </source>
</evidence>
<organism evidence="3 4">
    <name type="scientific">Candidatus Fervidibacter japonicus</name>
    <dbReference type="NCBI Taxonomy" id="2035412"/>
    <lineage>
        <taxon>Bacteria</taxon>
        <taxon>Candidatus Fervidibacterota</taxon>
        <taxon>Candidatus Fervidibacter</taxon>
    </lineage>
</organism>
<keyword evidence="1" id="KW-0812">Transmembrane</keyword>
<dbReference type="EMBL" id="BEHT01000047">
    <property type="protein sequence ID" value="GBD00017.1"/>
    <property type="molecule type" value="Genomic_DNA"/>
</dbReference>
<dbReference type="Pfam" id="PF09990">
    <property type="entry name" value="DUF2231"/>
    <property type="match status" value="1"/>
</dbReference>
<feature type="transmembrane region" description="Helical" evidence="1">
    <location>
        <begin position="6"/>
        <end position="24"/>
    </location>
</feature>
<name>A0A2H5XFR2_9BACT</name>
<dbReference type="AlphaFoldDB" id="A0A2H5XFR2"/>
<gene>
    <name evidence="3" type="ORF">HRbin17_02551</name>
</gene>
<feature type="domain" description="DUF2231" evidence="2">
    <location>
        <begin position="2"/>
        <end position="141"/>
    </location>
</feature>
<feature type="transmembrane region" description="Helical" evidence="1">
    <location>
        <begin position="77"/>
        <end position="98"/>
    </location>
</feature>
<protein>
    <recommendedName>
        <fullName evidence="2">DUF2231 domain-containing protein</fullName>
    </recommendedName>
</protein>
<comment type="caution">
    <text evidence="3">The sequence shown here is derived from an EMBL/GenBank/DDBJ whole genome shotgun (WGS) entry which is preliminary data.</text>
</comment>
<reference evidence="4" key="1">
    <citation type="submission" date="2017-09" db="EMBL/GenBank/DDBJ databases">
        <title>Metaegenomics of thermophilic ammonia-oxidizing enrichment culture.</title>
        <authorList>
            <person name="Kato S."/>
            <person name="Suzuki K."/>
        </authorList>
    </citation>
    <scope>NUCLEOTIDE SEQUENCE [LARGE SCALE GENOMIC DNA]</scope>
</reference>
<dbReference type="InterPro" id="IPR019251">
    <property type="entry name" value="DUF2231_TM"/>
</dbReference>
<keyword evidence="1" id="KW-0472">Membrane</keyword>
<keyword evidence="1" id="KW-1133">Transmembrane helix</keyword>
<sequence length="154" mass="17225">MPVHPAVVHFPIALLPMVFVLETIGHFGQRNELRKAALWLLTIGVTAAWFAVLTGYLAQEHASQTIRDSRGLELLQLHAKMAYAAAALWSGLLLGRIYLERPDTERWRPLWLAFAFLGSLVLFFTAYLGGRMVYEFGAGVARFPAPVDLTPHRP</sequence>
<evidence type="ECO:0000313" key="4">
    <source>
        <dbReference type="Proteomes" id="UP000236173"/>
    </source>
</evidence>
<feature type="transmembrane region" description="Helical" evidence="1">
    <location>
        <begin position="36"/>
        <end position="57"/>
    </location>
</feature>
<dbReference type="Proteomes" id="UP000236173">
    <property type="component" value="Unassembled WGS sequence"/>
</dbReference>